<dbReference type="AlphaFoldDB" id="A0A9Q1JTH7"/>
<sequence length="340" mass="38027">MPEFILAEKDGGGSFKRNFIIYLVNYFFSGPKNCYCNKSILKYVKDVRQIASLDCCQFVLDIVGHYKESTTAKANSDLCAPSFSPTLPLHKPDGEAEIPGDTLVSDASIIIEEEEHCEDVLKGITKKDDSIPSYSLGLRLSQPDSQSPVLQTTSVSDPSTVRVNEDDGTENIDNGAPLRFPLRNTSQLNRELSIKELAENKPNEGDKPSSKKGEVRKQSIKIKKSTLQQPMTGSKSIKQKKGSPRAYDEQEATDSRKPKLIKKVMPKRHDEKCLGAARTPEKLEEVRPSDALKKLQPENLPLAYYLPYAIRLTKLDTELSQDKLTISEYVFGKVEDVDDR</sequence>
<evidence type="ECO:0000313" key="2">
    <source>
        <dbReference type="EMBL" id="KAJ8430763.1"/>
    </source>
</evidence>
<feature type="compositionally biased region" description="Polar residues" evidence="1">
    <location>
        <begin position="225"/>
        <end position="236"/>
    </location>
</feature>
<accession>A0A9Q1JTH7</accession>
<comment type="caution">
    <text evidence="2">The sequence shown here is derived from an EMBL/GenBank/DDBJ whole genome shotgun (WGS) entry which is preliminary data.</text>
</comment>
<dbReference type="EMBL" id="JAKOGI010000760">
    <property type="protein sequence ID" value="KAJ8430763.1"/>
    <property type="molecule type" value="Genomic_DNA"/>
</dbReference>
<organism evidence="2 3">
    <name type="scientific">Carnegiea gigantea</name>
    <dbReference type="NCBI Taxonomy" id="171969"/>
    <lineage>
        <taxon>Eukaryota</taxon>
        <taxon>Viridiplantae</taxon>
        <taxon>Streptophyta</taxon>
        <taxon>Embryophyta</taxon>
        <taxon>Tracheophyta</taxon>
        <taxon>Spermatophyta</taxon>
        <taxon>Magnoliopsida</taxon>
        <taxon>eudicotyledons</taxon>
        <taxon>Gunneridae</taxon>
        <taxon>Pentapetalae</taxon>
        <taxon>Caryophyllales</taxon>
        <taxon>Cactineae</taxon>
        <taxon>Cactaceae</taxon>
        <taxon>Cactoideae</taxon>
        <taxon>Echinocereeae</taxon>
        <taxon>Carnegiea</taxon>
    </lineage>
</organism>
<keyword evidence="3" id="KW-1185">Reference proteome</keyword>
<dbReference type="Proteomes" id="UP001153076">
    <property type="component" value="Unassembled WGS sequence"/>
</dbReference>
<feature type="region of interest" description="Disordered" evidence="1">
    <location>
        <begin position="135"/>
        <end position="259"/>
    </location>
</feature>
<gene>
    <name evidence="2" type="ORF">Cgig2_009068</name>
</gene>
<name>A0A9Q1JTH7_9CARY</name>
<feature type="compositionally biased region" description="Basic and acidic residues" evidence="1">
    <location>
        <begin position="192"/>
        <end position="217"/>
    </location>
</feature>
<evidence type="ECO:0000256" key="1">
    <source>
        <dbReference type="SAM" id="MobiDB-lite"/>
    </source>
</evidence>
<feature type="compositionally biased region" description="Polar residues" evidence="1">
    <location>
        <begin position="142"/>
        <end position="162"/>
    </location>
</feature>
<proteinExistence type="predicted"/>
<protein>
    <submittedName>
        <fullName evidence="2">Uncharacterized protein</fullName>
    </submittedName>
</protein>
<reference evidence="2" key="1">
    <citation type="submission" date="2022-04" db="EMBL/GenBank/DDBJ databases">
        <title>Carnegiea gigantea Genome sequencing and assembly v2.</title>
        <authorList>
            <person name="Copetti D."/>
            <person name="Sanderson M.J."/>
            <person name="Burquez A."/>
            <person name="Wojciechowski M.F."/>
        </authorList>
    </citation>
    <scope>NUCLEOTIDE SEQUENCE</scope>
    <source>
        <strain evidence="2">SGP5-SGP5p</strain>
        <tissue evidence="2">Aerial part</tissue>
    </source>
</reference>
<evidence type="ECO:0000313" key="3">
    <source>
        <dbReference type="Proteomes" id="UP001153076"/>
    </source>
</evidence>